<name>A0A182T981_9DIPT</name>
<evidence type="ECO:0000256" key="2">
    <source>
        <dbReference type="ARBA" id="ARBA00022723"/>
    </source>
</evidence>
<evidence type="ECO:0000313" key="11">
    <source>
        <dbReference type="EnsemblMetazoa" id="AMAM022198-PA"/>
    </source>
</evidence>
<feature type="compositionally biased region" description="Basic and acidic residues" evidence="9">
    <location>
        <begin position="96"/>
        <end position="109"/>
    </location>
</feature>
<evidence type="ECO:0000256" key="7">
    <source>
        <dbReference type="ARBA" id="ARBA00023242"/>
    </source>
</evidence>
<reference evidence="11" key="2">
    <citation type="submission" date="2020-05" db="UniProtKB">
        <authorList>
            <consortium name="EnsemblMetazoa"/>
        </authorList>
    </citation>
    <scope>IDENTIFICATION</scope>
    <source>
        <strain evidence="11">maculatus3</strain>
    </source>
</reference>
<feature type="compositionally biased region" description="Basic and acidic residues" evidence="9">
    <location>
        <begin position="429"/>
        <end position="443"/>
    </location>
</feature>
<dbReference type="Pfam" id="PF00628">
    <property type="entry name" value="PHD"/>
    <property type="match status" value="1"/>
</dbReference>
<evidence type="ECO:0000256" key="3">
    <source>
        <dbReference type="ARBA" id="ARBA00022771"/>
    </source>
</evidence>
<feature type="compositionally biased region" description="Polar residues" evidence="9">
    <location>
        <begin position="1242"/>
        <end position="1257"/>
    </location>
</feature>
<feature type="compositionally biased region" description="Low complexity" evidence="9">
    <location>
        <begin position="447"/>
        <end position="463"/>
    </location>
</feature>
<feature type="compositionally biased region" description="Polar residues" evidence="9">
    <location>
        <begin position="74"/>
        <end position="87"/>
    </location>
</feature>
<feature type="region of interest" description="Disordered" evidence="9">
    <location>
        <begin position="1204"/>
        <end position="1258"/>
    </location>
</feature>
<keyword evidence="12" id="KW-1185">Reference proteome</keyword>
<feature type="compositionally biased region" description="Polar residues" evidence="9">
    <location>
        <begin position="369"/>
        <end position="379"/>
    </location>
</feature>
<dbReference type="SUPFAM" id="SSF57903">
    <property type="entry name" value="FYVE/PHD zinc finger"/>
    <property type="match status" value="1"/>
</dbReference>
<feature type="compositionally biased region" description="Low complexity" evidence="9">
    <location>
        <begin position="489"/>
        <end position="503"/>
    </location>
</feature>
<evidence type="ECO:0000259" key="10">
    <source>
        <dbReference type="PROSITE" id="PS50016"/>
    </source>
</evidence>
<dbReference type="InterPro" id="IPR011011">
    <property type="entry name" value="Znf_FYVE_PHD"/>
</dbReference>
<dbReference type="InterPro" id="IPR037259">
    <property type="entry name" value="BRK_sf"/>
</dbReference>
<dbReference type="GO" id="GO:0045893">
    <property type="term" value="P:positive regulation of DNA-templated transcription"/>
    <property type="evidence" value="ECO:0007669"/>
    <property type="project" value="TreeGrafter"/>
</dbReference>
<dbReference type="PROSITE" id="PS50016">
    <property type="entry name" value="ZF_PHD_2"/>
    <property type="match status" value="1"/>
</dbReference>
<feature type="compositionally biased region" description="Acidic residues" evidence="9">
    <location>
        <begin position="321"/>
        <end position="351"/>
    </location>
</feature>
<dbReference type="InterPro" id="IPR006576">
    <property type="entry name" value="BRK_domain"/>
</dbReference>
<dbReference type="InterPro" id="IPR037869">
    <property type="entry name" value="Spp1/CFP1"/>
</dbReference>
<feature type="domain" description="PHD-type" evidence="10">
    <location>
        <begin position="982"/>
        <end position="1036"/>
    </location>
</feature>
<feature type="region of interest" description="Disordered" evidence="9">
    <location>
        <begin position="841"/>
        <end position="861"/>
    </location>
</feature>
<evidence type="ECO:0000256" key="8">
    <source>
        <dbReference type="PROSITE-ProRule" id="PRU00146"/>
    </source>
</evidence>
<evidence type="ECO:0000256" key="9">
    <source>
        <dbReference type="SAM" id="MobiDB-lite"/>
    </source>
</evidence>
<dbReference type="GO" id="GO:0048188">
    <property type="term" value="C:Set1C/COMPASS complex"/>
    <property type="evidence" value="ECO:0007669"/>
    <property type="project" value="InterPro"/>
</dbReference>
<dbReference type="InterPro" id="IPR013083">
    <property type="entry name" value="Znf_RING/FYVE/PHD"/>
</dbReference>
<feature type="region of interest" description="Disordered" evidence="9">
    <location>
        <begin position="1"/>
        <end position="31"/>
    </location>
</feature>
<comment type="subcellular location">
    <subcellularLocation>
        <location evidence="1">Nucleus</location>
    </subcellularLocation>
</comment>
<dbReference type="Gene3D" id="3.40.5.120">
    <property type="match status" value="1"/>
</dbReference>
<dbReference type="Pfam" id="PF07533">
    <property type="entry name" value="BRK"/>
    <property type="match status" value="1"/>
</dbReference>
<feature type="region of interest" description="Disordered" evidence="9">
    <location>
        <begin position="428"/>
        <end position="520"/>
    </location>
</feature>
<dbReference type="PANTHER" id="PTHR46174:SF1">
    <property type="entry name" value="CXXC-TYPE ZINC FINGER PROTEIN 1"/>
    <property type="match status" value="1"/>
</dbReference>
<dbReference type="SUPFAM" id="SSF160481">
    <property type="entry name" value="BRK domain-like"/>
    <property type="match status" value="1"/>
</dbReference>
<dbReference type="GO" id="GO:0008270">
    <property type="term" value="F:zinc ion binding"/>
    <property type="evidence" value="ECO:0007669"/>
    <property type="project" value="UniProtKB-KW"/>
</dbReference>
<feature type="region of interest" description="Disordered" evidence="9">
    <location>
        <begin position="792"/>
        <end position="816"/>
    </location>
</feature>
<organism evidence="11 12">
    <name type="scientific">Anopheles maculatus</name>
    <dbReference type="NCBI Taxonomy" id="74869"/>
    <lineage>
        <taxon>Eukaryota</taxon>
        <taxon>Metazoa</taxon>
        <taxon>Ecdysozoa</taxon>
        <taxon>Arthropoda</taxon>
        <taxon>Hexapoda</taxon>
        <taxon>Insecta</taxon>
        <taxon>Pterygota</taxon>
        <taxon>Neoptera</taxon>
        <taxon>Endopterygota</taxon>
        <taxon>Diptera</taxon>
        <taxon>Nematocera</taxon>
        <taxon>Culicoidea</taxon>
        <taxon>Culicidae</taxon>
        <taxon>Anophelinae</taxon>
        <taxon>Anopheles</taxon>
        <taxon>Anopheles maculatus group</taxon>
    </lineage>
</organism>
<keyword evidence="7" id="KW-0539">Nucleus</keyword>
<dbReference type="InterPro" id="IPR001965">
    <property type="entry name" value="Znf_PHD"/>
</dbReference>
<feature type="compositionally biased region" description="Low complexity" evidence="9">
    <location>
        <begin position="112"/>
        <end position="142"/>
    </location>
</feature>
<dbReference type="PROSITE" id="PS01359">
    <property type="entry name" value="ZF_PHD_1"/>
    <property type="match status" value="1"/>
</dbReference>
<dbReference type="InterPro" id="IPR019787">
    <property type="entry name" value="Znf_PHD-finger"/>
</dbReference>
<feature type="compositionally biased region" description="Polar residues" evidence="9">
    <location>
        <begin position="939"/>
        <end position="951"/>
    </location>
</feature>
<keyword evidence="5" id="KW-0805">Transcription regulation</keyword>
<feature type="region of interest" description="Disordered" evidence="9">
    <location>
        <begin position="547"/>
        <end position="593"/>
    </location>
</feature>
<evidence type="ECO:0000256" key="4">
    <source>
        <dbReference type="ARBA" id="ARBA00022833"/>
    </source>
</evidence>
<keyword evidence="6" id="KW-0804">Transcription</keyword>
<evidence type="ECO:0000256" key="1">
    <source>
        <dbReference type="ARBA" id="ARBA00004123"/>
    </source>
</evidence>
<feature type="compositionally biased region" description="Polar residues" evidence="9">
    <location>
        <begin position="895"/>
        <end position="905"/>
    </location>
</feature>
<dbReference type="PANTHER" id="PTHR46174">
    <property type="entry name" value="CXXC-TYPE ZINC FINGER PROTEIN 1"/>
    <property type="match status" value="1"/>
</dbReference>
<dbReference type="AlphaFoldDB" id="A0A182T981"/>
<accession>A0A182T981</accession>
<proteinExistence type="predicted"/>
<dbReference type="VEuPathDB" id="VectorBase:AMAM022198"/>
<feature type="compositionally biased region" description="Polar residues" evidence="9">
    <location>
        <begin position="852"/>
        <end position="861"/>
    </location>
</feature>
<dbReference type="InterPro" id="IPR019786">
    <property type="entry name" value="Zinc_finger_PHD-type_CS"/>
</dbReference>
<evidence type="ECO:0000256" key="6">
    <source>
        <dbReference type="ARBA" id="ARBA00023163"/>
    </source>
</evidence>
<dbReference type="SMART" id="SM00249">
    <property type="entry name" value="PHD"/>
    <property type="match status" value="1"/>
</dbReference>
<feature type="region of interest" description="Disordered" evidence="9">
    <location>
        <begin position="303"/>
        <end position="404"/>
    </location>
</feature>
<dbReference type="CDD" id="cd15552">
    <property type="entry name" value="PHD_PHF3_like"/>
    <property type="match status" value="1"/>
</dbReference>
<feature type="compositionally biased region" description="Polar residues" evidence="9">
    <location>
        <begin position="792"/>
        <end position="809"/>
    </location>
</feature>
<keyword evidence="2" id="KW-0479">Metal-binding</keyword>
<feature type="region of interest" description="Disordered" evidence="9">
    <location>
        <begin position="74"/>
        <end position="164"/>
    </location>
</feature>
<feature type="compositionally biased region" description="Basic and acidic residues" evidence="9">
    <location>
        <begin position="383"/>
        <end position="402"/>
    </location>
</feature>
<reference evidence="12" key="1">
    <citation type="submission" date="2013-09" db="EMBL/GenBank/DDBJ databases">
        <title>The Genome Sequence of Anopheles maculatus species B.</title>
        <authorList>
            <consortium name="The Broad Institute Genomics Platform"/>
            <person name="Neafsey D.E."/>
            <person name="Besansky N."/>
            <person name="Howell P."/>
            <person name="Walton C."/>
            <person name="Young S.K."/>
            <person name="Zeng Q."/>
            <person name="Gargeya S."/>
            <person name="Fitzgerald M."/>
            <person name="Haas B."/>
            <person name="Abouelleil A."/>
            <person name="Allen A.W."/>
            <person name="Alvarado L."/>
            <person name="Arachchi H.M."/>
            <person name="Berlin A.M."/>
            <person name="Chapman S.B."/>
            <person name="Gainer-Dewar J."/>
            <person name="Goldberg J."/>
            <person name="Griggs A."/>
            <person name="Gujja S."/>
            <person name="Hansen M."/>
            <person name="Howarth C."/>
            <person name="Imamovic A."/>
            <person name="Ireland A."/>
            <person name="Larimer J."/>
            <person name="McCowan C."/>
            <person name="Murphy C."/>
            <person name="Pearson M."/>
            <person name="Poon T.W."/>
            <person name="Priest M."/>
            <person name="Roberts A."/>
            <person name="Saif S."/>
            <person name="Shea T."/>
            <person name="Sisk P."/>
            <person name="Sykes S."/>
            <person name="Wortman J."/>
            <person name="Nusbaum C."/>
            <person name="Birren B."/>
        </authorList>
    </citation>
    <scope>NUCLEOTIDE SEQUENCE [LARGE SCALE GENOMIC DNA]</scope>
    <source>
        <strain evidence="12">maculatus3</strain>
    </source>
</reference>
<protein>
    <recommendedName>
        <fullName evidence="10">PHD-type domain-containing protein</fullName>
    </recommendedName>
</protein>
<keyword evidence="3 8" id="KW-0863">Zinc-finger</keyword>
<dbReference type="Proteomes" id="UP000075901">
    <property type="component" value="Unassembled WGS sequence"/>
</dbReference>
<sequence length="1276" mass="135088">MSSSVFKVYDSSSRDGYGSDAGASGAIGAKDGGLSAVHEDLKLDSNLVIVVNKDGSVSVDQATLQSLLANETNDTSVSVVRISSPTPSIEEEIEEEQRLLKEEKQKLDADADGASSNDDSNEDSNSVAGTSSATSSVAGISTRRGRPAGNKKSSGTMLLGEDDDPKHVSLTVEAYYPPSEASSFAAQVLSLTGYEHPLRKEAVDIEYLKQIVSNDHCYTPLSSPTQKLPPRTVLDDVDSSEECAISKANKPKSDASAALGKLADVRGIDVKGTKTVPAAVSGTATVIQNKSKKHVTGTVTVTPEQKKVTKLGKPVPKPVPEIDDEDEDGDFDSDYSEEESSYSEDDDEMDVDFSVSGRTTNKKRKQTVKTKVSPKSLQRVQYRKSDVREHAAEPAGKEGDRYKHGKVVVKSATPNTVKALLQKATLSKAEQKIKGTPAKKDFVKIYPGSASSSGSSTPTNVSSKQHPSQGVLGGKVVAKPDSSQPKALPSTSAVATPVSTTVSGNSSVPKKEKKPKTNPHDAALFSDMSALFSTPDIIKKVNAGKATTPTTTSAVNSGTAGGSLFPSASPQTVTPVKTPAVSKPAEQKQPASSSMQVAPVAVAHALPIAEQRLELIDAIVQEDLRQSVPAKSGSTGQIHQQQQQPAEIPGIVKMLEQTSSSAVDSSGAMLPVPLLPEIKPIQPVAPMADLLPDTSILEALNSNDDALPEELLEHVAELAKNKELQEILDKQVLGVIGSEGLGLVPPVIPMAEATVTHLLPTQPMVVVQEASPSTTSTPAFPIVSTMPNIASDDSSLPTNSTEPVQQQTPVGKEQTVPRKDAIQIRRSDGRVITLPPIEAPATRASKRRAQVSEPNTPTTVRKSIDQSPIVAGVAAGPETMTPDTTPKLSRRPSTKVGNTQASSLRPMTPAGVGETVGATDQAEQQTVDEATKSKRINKPRQSVDNTRAKRVSSTNVAIAIEAAQDDDYESDESWNSEDDPDRLWCICRQPHNNRFMICCDSCEDWFHGKCVNITKAMGQQMEADGIEWTCPNCLKKKQDRQHVATTPSTASPSAVDVASCVVCKKQAKPSSIYCSDDCIRKHASNTVANALPASKAENPKERPNVPSTSVSVAAGVTDLTNDSQIVSTCFRTPSYATYHVIVMERKTGRCLTGKNAPRLENLKSWLQAHPTTSPTLLAKGAAAGTPGARAVSSTANQQKLHVVISGNSSSGSTPTTPTTPSNSTSSNSKQKKSTQTSATASDQAKQFRSSKSSTTPAGENIRVTVKKTLKVCMILI</sequence>
<feature type="compositionally biased region" description="Polar residues" evidence="9">
    <location>
        <begin position="566"/>
        <end position="575"/>
    </location>
</feature>
<keyword evidence="4" id="KW-0862">Zinc</keyword>
<feature type="compositionally biased region" description="Polar residues" evidence="9">
    <location>
        <begin position="547"/>
        <end position="558"/>
    </location>
</feature>
<dbReference type="EnsemblMetazoa" id="AMAM022198-RA">
    <property type="protein sequence ID" value="AMAM022198-PA"/>
    <property type="gene ID" value="AMAM022198"/>
</dbReference>
<evidence type="ECO:0000313" key="12">
    <source>
        <dbReference type="Proteomes" id="UP000075901"/>
    </source>
</evidence>
<dbReference type="Gene3D" id="3.30.40.10">
    <property type="entry name" value="Zinc/RING finger domain, C3HC4 (zinc finger)"/>
    <property type="match status" value="1"/>
</dbReference>
<evidence type="ECO:0000256" key="5">
    <source>
        <dbReference type="ARBA" id="ARBA00023015"/>
    </source>
</evidence>
<feature type="compositionally biased region" description="Low complexity" evidence="9">
    <location>
        <begin position="1205"/>
        <end position="1241"/>
    </location>
</feature>
<feature type="region of interest" description="Disordered" evidence="9">
    <location>
        <begin position="874"/>
        <end position="951"/>
    </location>
</feature>